<dbReference type="RefSeq" id="WP_349968047.1">
    <property type="nucleotide sequence ID" value="NZ_CP157942.1"/>
</dbReference>
<evidence type="ECO:0000259" key="1">
    <source>
        <dbReference type="PROSITE" id="PS50076"/>
    </source>
</evidence>
<dbReference type="PANTHER" id="PTHR44240">
    <property type="entry name" value="DNAJ DOMAIN (PROKARYOTIC HEAT SHOCK PROTEIN)-RELATED"/>
    <property type="match status" value="1"/>
</dbReference>
<sequence length="218" mass="25862">MPSFYHVNGSSEFDHYKVLEVSENATFEEIKAAYRKLLLENHQDKILQNLPGEERKEYYRLSKELRYGKSLLRSEKEQWDYFQQKLKRSTEICDAYKVLGDPEKRKKYDTDKRETGDIQSELRKAFLDKNLEKVKNLILKVEDFEKFLMQFVNIPQVGKVRLLYCFVSNACEDFKWVECFKVVLDRKGIKIDFNVDIGPLGTTAIKLREREVKIGQKI</sequence>
<reference evidence="2" key="1">
    <citation type="submission" date="2024-06" db="EMBL/GenBank/DDBJ databases">
        <authorList>
            <person name="Dussert Y."/>
            <person name="Peccoud J."/>
            <person name="Pigeault R."/>
        </authorList>
    </citation>
    <scope>NUCLEOTIDE SEQUENCE</scope>
    <source>
        <strain evidence="2">WArc</strain>
    </source>
</reference>
<accession>A0AAU7Q415</accession>
<dbReference type="PANTHER" id="PTHR44240:SF10">
    <property type="entry name" value="J DOMAIN-CONTAINING PROTEIN"/>
    <property type="match status" value="1"/>
</dbReference>
<dbReference type="SUPFAM" id="SSF46565">
    <property type="entry name" value="Chaperone J-domain"/>
    <property type="match status" value="1"/>
</dbReference>
<dbReference type="Gene3D" id="1.10.287.110">
    <property type="entry name" value="DnaJ domain"/>
    <property type="match status" value="1"/>
</dbReference>
<name>A0AAU7Q415_9RICK</name>
<dbReference type="SMART" id="SM00271">
    <property type="entry name" value="DnaJ"/>
    <property type="match status" value="1"/>
</dbReference>
<dbReference type="InterPro" id="IPR052276">
    <property type="entry name" value="Diphthamide-biosynth_chaperone"/>
</dbReference>
<dbReference type="Pfam" id="PF00226">
    <property type="entry name" value="DnaJ"/>
    <property type="match status" value="1"/>
</dbReference>
<gene>
    <name evidence="2" type="ORF">ABLO99_02035</name>
</gene>
<dbReference type="InterPro" id="IPR036869">
    <property type="entry name" value="J_dom_sf"/>
</dbReference>
<feature type="domain" description="J" evidence="1">
    <location>
        <begin position="14"/>
        <end position="112"/>
    </location>
</feature>
<dbReference type="InterPro" id="IPR001623">
    <property type="entry name" value="DnaJ_domain"/>
</dbReference>
<protein>
    <submittedName>
        <fullName evidence="2">J domain-containing protein</fullName>
    </submittedName>
</protein>
<evidence type="ECO:0000313" key="2">
    <source>
        <dbReference type="EMBL" id="XBS67467.1"/>
    </source>
</evidence>
<proteinExistence type="predicted"/>
<dbReference type="EMBL" id="CP157942">
    <property type="protein sequence ID" value="XBS67467.1"/>
    <property type="molecule type" value="Genomic_DNA"/>
</dbReference>
<organism evidence="2">
    <name type="scientific">Wolbachia endosymbiont of Armadillidium arcangelii</name>
    <dbReference type="NCBI Taxonomy" id="3158571"/>
    <lineage>
        <taxon>Bacteria</taxon>
        <taxon>Pseudomonadati</taxon>
        <taxon>Pseudomonadota</taxon>
        <taxon>Alphaproteobacteria</taxon>
        <taxon>Rickettsiales</taxon>
        <taxon>Anaplasmataceae</taxon>
        <taxon>Wolbachieae</taxon>
        <taxon>Wolbachia</taxon>
    </lineage>
</organism>
<dbReference type="CDD" id="cd06257">
    <property type="entry name" value="DnaJ"/>
    <property type="match status" value="1"/>
</dbReference>
<dbReference type="AlphaFoldDB" id="A0AAU7Q415"/>
<dbReference type="PRINTS" id="PR00625">
    <property type="entry name" value="JDOMAIN"/>
</dbReference>
<dbReference type="PROSITE" id="PS50076">
    <property type="entry name" value="DNAJ_2"/>
    <property type="match status" value="1"/>
</dbReference>